<evidence type="ECO:0000256" key="2">
    <source>
        <dbReference type="ARBA" id="ARBA00023125"/>
    </source>
</evidence>
<dbReference type="Pfam" id="PF12833">
    <property type="entry name" value="HTH_18"/>
    <property type="match status" value="1"/>
</dbReference>
<dbReference type="Gene3D" id="1.10.10.60">
    <property type="entry name" value="Homeodomain-like"/>
    <property type="match status" value="2"/>
</dbReference>
<protein>
    <submittedName>
        <fullName evidence="6">Helix-turn-helix domain-containing protein</fullName>
    </submittedName>
</protein>
<evidence type="ECO:0000313" key="6">
    <source>
        <dbReference type="EMBL" id="WML89333.1"/>
    </source>
</evidence>
<evidence type="ECO:0000313" key="7">
    <source>
        <dbReference type="Proteomes" id="UP001236657"/>
    </source>
</evidence>
<feature type="domain" description="HTH araC/xylS-type" evidence="5">
    <location>
        <begin position="229"/>
        <end position="331"/>
    </location>
</feature>
<feature type="transmembrane region" description="Helical" evidence="4">
    <location>
        <begin position="119"/>
        <end position="138"/>
    </location>
</feature>
<feature type="transmembrane region" description="Helical" evidence="4">
    <location>
        <begin position="38"/>
        <end position="56"/>
    </location>
</feature>
<dbReference type="RefSeq" id="WP_308893559.1">
    <property type="nucleotide sequence ID" value="NZ_CP133218.1"/>
</dbReference>
<keyword evidence="7" id="KW-1185">Reference proteome</keyword>
<keyword evidence="3" id="KW-0804">Transcription</keyword>
<dbReference type="PROSITE" id="PS00041">
    <property type="entry name" value="HTH_ARAC_FAMILY_1"/>
    <property type="match status" value="1"/>
</dbReference>
<keyword evidence="4" id="KW-1133">Transmembrane helix</keyword>
<evidence type="ECO:0000259" key="5">
    <source>
        <dbReference type="PROSITE" id="PS01124"/>
    </source>
</evidence>
<dbReference type="PROSITE" id="PS01124">
    <property type="entry name" value="HTH_ARAC_FAMILY_2"/>
    <property type="match status" value="1"/>
</dbReference>
<evidence type="ECO:0000256" key="1">
    <source>
        <dbReference type="ARBA" id="ARBA00023015"/>
    </source>
</evidence>
<sequence length="337" mass="37353">MHTLAILLTGFSVFSALILALTHFRCDNYKGQAVAQGMGIILLLTLMGLQLAHFTWLQGDADFLHTPYYQVLLFAVAPAFYLFSKPLLQADASLHLRQLGHLIPVLAAPLLPFKLALPLAFAVGAGYLLWLAYSIYALHSQRSRFRLELAMLGAVFVIAVLVLLLGLGLPLLPEKLFFMLYTSAIGMAFLLVNIVLSIAPQLSTDVAEAARETYAISTLGTIDCEAMLSRLNHLMDQQQVYQETAMDLPTLAAHMSLTSHQLSELINTRLGKGFSRYIREYRVKAAENLLLQRASMPVLTVGMEVGFSSQSNFYEAFRELTGMTPGQYRKVHKTTPK</sequence>
<accession>A0ABY9ML33</accession>
<keyword evidence="4" id="KW-0812">Transmembrane</keyword>
<organism evidence="6 7">
    <name type="scientific">Thiothrix lacustris</name>
    <dbReference type="NCBI Taxonomy" id="525917"/>
    <lineage>
        <taxon>Bacteria</taxon>
        <taxon>Pseudomonadati</taxon>
        <taxon>Pseudomonadota</taxon>
        <taxon>Gammaproteobacteria</taxon>
        <taxon>Thiotrichales</taxon>
        <taxon>Thiotrichaceae</taxon>
        <taxon>Thiothrix</taxon>
    </lineage>
</organism>
<gene>
    <name evidence="6" type="ORF">RCF98_10155</name>
</gene>
<dbReference type="PRINTS" id="PR00032">
    <property type="entry name" value="HTHARAC"/>
</dbReference>
<dbReference type="InterPro" id="IPR009057">
    <property type="entry name" value="Homeodomain-like_sf"/>
</dbReference>
<feature type="transmembrane region" description="Helical" evidence="4">
    <location>
        <begin position="150"/>
        <end position="172"/>
    </location>
</feature>
<name>A0ABY9ML33_9GAMM</name>
<keyword evidence="4" id="KW-0472">Membrane</keyword>
<dbReference type="InterPro" id="IPR018060">
    <property type="entry name" value="HTH_AraC"/>
</dbReference>
<reference evidence="6 7" key="1">
    <citation type="submission" date="2023-08" db="EMBL/GenBank/DDBJ databases">
        <title>New molecular markers tilS and rpoB for phylogenetic and monitoring studies of the genus Thiothrix biodiversity.</title>
        <authorList>
            <person name="Ravin N.V."/>
            <person name="Smolyakov D."/>
            <person name="Markov N.D."/>
            <person name="Beletsky A.V."/>
            <person name="Mardanov A.V."/>
            <person name="Rudenko T.S."/>
            <person name="Grabovich M.Y."/>
        </authorList>
    </citation>
    <scope>NUCLEOTIDE SEQUENCE [LARGE SCALE GENOMIC DNA]</scope>
    <source>
        <strain evidence="6 7">MK1</strain>
    </source>
</reference>
<dbReference type="EMBL" id="CP133218">
    <property type="protein sequence ID" value="WML89333.1"/>
    <property type="molecule type" value="Genomic_DNA"/>
</dbReference>
<dbReference type="InterPro" id="IPR020449">
    <property type="entry name" value="Tscrpt_reg_AraC-type_HTH"/>
</dbReference>
<dbReference type="SMART" id="SM00342">
    <property type="entry name" value="HTH_ARAC"/>
    <property type="match status" value="1"/>
</dbReference>
<dbReference type="SUPFAM" id="SSF46689">
    <property type="entry name" value="Homeodomain-like"/>
    <property type="match status" value="1"/>
</dbReference>
<proteinExistence type="predicted"/>
<dbReference type="PANTHER" id="PTHR43280:SF29">
    <property type="entry name" value="ARAC-FAMILY TRANSCRIPTIONAL REGULATOR"/>
    <property type="match status" value="1"/>
</dbReference>
<evidence type="ECO:0000256" key="4">
    <source>
        <dbReference type="SAM" id="Phobius"/>
    </source>
</evidence>
<keyword evidence="1" id="KW-0805">Transcription regulation</keyword>
<feature type="transmembrane region" description="Helical" evidence="4">
    <location>
        <begin position="178"/>
        <end position="199"/>
    </location>
</feature>
<dbReference type="Proteomes" id="UP001236657">
    <property type="component" value="Chromosome"/>
</dbReference>
<feature type="transmembrane region" description="Helical" evidence="4">
    <location>
        <begin position="6"/>
        <end position="26"/>
    </location>
</feature>
<keyword evidence="2" id="KW-0238">DNA-binding</keyword>
<dbReference type="InterPro" id="IPR018062">
    <property type="entry name" value="HTH_AraC-typ_CS"/>
</dbReference>
<evidence type="ECO:0000256" key="3">
    <source>
        <dbReference type="ARBA" id="ARBA00023163"/>
    </source>
</evidence>
<dbReference type="PANTHER" id="PTHR43280">
    <property type="entry name" value="ARAC-FAMILY TRANSCRIPTIONAL REGULATOR"/>
    <property type="match status" value="1"/>
</dbReference>